<gene>
    <name evidence="1" type="ORF">D0809_25050</name>
</gene>
<evidence type="ECO:0000313" key="1">
    <source>
        <dbReference type="EMBL" id="TEB41532.1"/>
    </source>
</evidence>
<proteinExistence type="predicted"/>
<feature type="non-terminal residue" evidence="1">
    <location>
        <position position="1"/>
    </location>
</feature>
<sequence length="138" mass="15990">ELFTYKTENIYKVSIVPGVYFYGPKAFNGVINFTTKNTDYVTSANGSYILKTEIQRPQNKIIAFKEDYTDKSKYERIPDFRYQLLWQPELTLENKENTISFFTSDVSGKYEVNLEGFTNEGTPVSLKETFEVKDSTVN</sequence>
<dbReference type="Proteomes" id="UP000298340">
    <property type="component" value="Unassembled WGS sequence"/>
</dbReference>
<organism evidence="1 2">
    <name type="scientific">Flavobacterium circumlabens</name>
    <dbReference type="NCBI Taxonomy" id="2133765"/>
    <lineage>
        <taxon>Bacteria</taxon>
        <taxon>Pseudomonadati</taxon>
        <taxon>Bacteroidota</taxon>
        <taxon>Flavobacteriia</taxon>
        <taxon>Flavobacteriales</taxon>
        <taxon>Flavobacteriaceae</taxon>
        <taxon>Flavobacterium</taxon>
    </lineage>
</organism>
<protein>
    <submittedName>
        <fullName evidence="1">Uncharacterized protein</fullName>
    </submittedName>
</protein>
<accession>A0A4Y7U6Y2</accession>
<dbReference type="EMBL" id="QWDN01000144">
    <property type="protein sequence ID" value="TEB41532.1"/>
    <property type="molecule type" value="Genomic_DNA"/>
</dbReference>
<evidence type="ECO:0000313" key="2">
    <source>
        <dbReference type="Proteomes" id="UP000298340"/>
    </source>
</evidence>
<comment type="caution">
    <text evidence="1">The sequence shown here is derived from an EMBL/GenBank/DDBJ whole genome shotgun (WGS) entry which is preliminary data.</text>
</comment>
<reference evidence="1 2" key="1">
    <citation type="journal article" date="2018" name="Syst. Appl. Microbiol.">
        <title>Flavobacterium circumlabens sp. nov. and Flavobacterium cupreum sp. nov., two psychrotrophic species isolated from Antarctic environmental samples.</title>
        <authorList>
            <person name="Kralova S."/>
            <person name="Busse H.J."/>
            <person name="Svec P."/>
            <person name="Maslanova I."/>
            <person name="Stankova E."/>
            <person name="Bartak M."/>
            <person name="Sedlacek I."/>
        </authorList>
    </citation>
    <scope>NUCLEOTIDE SEQUENCE [LARGE SCALE GENOMIC DNA]</scope>
    <source>
        <strain evidence="1 2">CCM 8828</strain>
    </source>
</reference>
<dbReference type="AlphaFoldDB" id="A0A4Y7U6Y2"/>
<name>A0A4Y7U6Y2_9FLAO</name>